<name>A0AAX4P583_9CHLO</name>
<dbReference type="Gene3D" id="2.130.10.10">
    <property type="entry name" value="YVTN repeat-like/Quinoprotein amine dehydrogenase"/>
    <property type="match status" value="1"/>
</dbReference>
<dbReference type="SUPFAM" id="SSF50978">
    <property type="entry name" value="WD40 repeat-like"/>
    <property type="match status" value="1"/>
</dbReference>
<protein>
    <submittedName>
        <fullName evidence="6">WD40 repeat domain-containing protein</fullName>
    </submittedName>
</protein>
<feature type="repeat" description="WD" evidence="4">
    <location>
        <begin position="235"/>
        <end position="277"/>
    </location>
</feature>
<sequence length="338" mass="37250">MYGLPTSARCAASVGACRDASRWLVATTALKAENEVHVLELEEGSNRLECRGVFAHRGEVWDVTASPNDENLFFTVFNDGGSRDAALWEANDGKLNAKFETKGKQRDLRRVVWSPEAGNSEQVALASGDGVKIWDLSRDGGIVSCATGLGELDNVLAASWNPLDHNVLCASCSDTLRCLDLRTMTETVTIEGAHEMAARDVDFSKTNQHLLASGGDDCHTCVWDLRKPSDPVVKVSSHSHWVWQARFNPYHEQLLLTSSSDSLVQLWNLAQDEEDGNKTEARASSGADLKPHTFDEHEDSVYSVSWSTADPWTFLTLSYDGRVMCNQVPSSVKYKILL</sequence>
<dbReference type="EMBL" id="CP151503">
    <property type="protein sequence ID" value="WZN61044.1"/>
    <property type="molecule type" value="Genomic_DNA"/>
</dbReference>
<evidence type="ECO:0000256" key="1">
    <source>
        <dbReference type="ARBA" id="ARBA00005672"/>
    </source>
</evidence>
<proteinExistence type="inferred from homology"/>
<organism evidence="6 7">
    <name type="scientific">Chloropicon roscoffensis</name>
    <dbReference type="NCBI Taxonomy" id="1461544"/>
    <lineage>
        <taxon>Eukaryota</taxon>
        <taxon>Viridiplantae</taxon>
        <taxon>Chlorophyta</taxon>
        <taxon>Chloropicophyceae</taxon>
        <taxon>Chloropicales</taxon>
        <taxon>Chloropicaceae</taxon>
        <taxon>Chloropicon</taxon>
    </lineage>
</organism>
<dbReference type="AlphaFoldDB" id="A0AAX4P583"/>
<dbReference type="InterPro" id="IPR036322">
    <property type="entry name" value="WD40_repeat_dom_sf"/>
</dbReference>
<dbReference type="Pfam" id="PF23609">
    <property type="entry name" value="Beta-prop_EIPR1"/>
    <property type="match status" value="1"/>
</dbReference>
<dbReference type="Proteomes" id="UP001472866">
    <property type="component" value="Chromosome 03"/>
</dbReference>
<keyword evidence="2 4" id="KW-0853">WD repeat</keyword>
<evidence type="ECO:0000256" key="3">
    <source>
        <dbReference type="ARBA" id="ARBA00022737"/>
    </source>
</evidence>
<evidence type="ECO:0000256" key="2">
    <source>
        <dbReference type="ARBA" id="ARBA00022574"/>
    </source>
</evidence>
<dbReference type="InterPro" id="IPR040323">
    <property type="entry name" value="EIPR1"/>
</dbReference>
<dbReference type="PANTHER" id="PTHR14205">
    <property type="entry name" value="WD-REPEAT PROTEIN"/>
    <property type="match status" value="1"/>
</dbReference>
<comment type="similarity">
    <text evidence="1">Belongs to the WD repeat EIPR1 family.</text>
</comment>
<dbReference type="PROSITE" id="PS50082">
    <property type="entry name" value="WD_REPEATS_2"/>
    <property type="match status" value="1"/>
</dbReference>
<dbReference type="SMART" id="SM00320">
    <property type="entry name" value="WD40"/>
    <property type="match status" value="6"/>
</dbReference>
<dbReference type="InterPro" id="IPR001680">
    <property type="entry name" value="WD40_rpt"/>
</dbReference>
<dbReference type="PROSITE" id="PS00678">
    <property type="entry name" value="WD_REPEATS_1"/>
    <property type="match status" value="2"/>
</dbReference>
<feature type="domain" description="EIPR1-like beta-propeller" evidence="5">
    <location>
        <begin position="1"/>
        <end position="267"/>
    </location>
</feature>
<evidence type="ECO:0000256" key="4">
    <source>
        <dbReference type="PROSITE-ProRule" id="PRU00221"/>
    </source>
</evidence>
<reference evidence="6 7" key="1">
    <citation type="submission" date="2024-03" db="EMBL/GenBank/DDBJ databases">
        <title>Complete genome sequence of the green alga Chloropicon roscoffensis RCC1871.</title>
        <authorList>
            <person name="Lemieux C."/>
            <person name="Pombert J.-F."/>
            <person name="Otis C."/>
            <person name="Turmel M."/>
        </authorList>
    </citation>
    <scope>NUCLEOTIDE SEQUENCE [LARGE SCALE GENOMIC DNA]</scope>
    <source>
        <strain evidence="6 7">RCC1871</strain>
    </source>
</reference>
<evidence type="ECO:0000259" key="5">
    <source>
        <dbReference type="Pfam" id="PF23609"/>
    </source>
</evidence>
<dbReference type="InterPro" id="IPR015943">
    <property type="entry name" value="WD40/YVTN_repeat-like_dom_sf"/>
</dbReference>
<dbReference type="GO" id="GO:0016567">
    <property type="term" value="P:protein ubiquitination"/>
    <property type="evidence" value="ECO:0007669"/>
    <property type="project" value="TreeGrafter"/>
</dbReference>
<dbReference type="Pfam" id="PF00400">
    <property type="entry name" value="WD40"/>
    <property type="match status" value="1"/>
</dbReference>
<dbReference type="InterPro" id="IPR019775">
    <property type="entry name" value="WD40_repeat_CS"/>
</dbReference>
<evidence type="ECO:0000313" key="7">
    <source>
        <dbReference type="Proteomes" id="UP001472866"/>
    </source>
</evidence>
<dbReference type="InterPro" id="IPR059104">
    <property type="entry name" value="Beta-prop_EIPR1-like"/>
</dbReference>
<accession>A0AAX4P583</accession>
<evidence type="ECO:0000313" key="6">
    <source>
        <dbReference type="EMBL" id="WZN61044.1"/>
    </source>
</evidence>
<dbReference type="PANTHER" id="PTHR14205:SF15">
    <property type="entry name" value="EARP AND GARP COMPLEX-INTERACTING PROTEIN 1"/>
    <property type="match status" value="1"/>
</dbReference>
<gene>
    <name evidence="6" type="ORF">HKI87_03g25780</name>
</gene>
<dbReference type="PROSITE" id="PS50294">
    <property type="entry name" value="WD_REPEATS_REGION"/>
    <property type="match status" value="1"/>
</dbReference>
<keyword evidence="3" id="KW-0677">Repeat</keyword>
<keyword evidence="7" id="KW-1185">Reference proteome</keyword>